<sequence length="57" mass="6413">MRQLKEGSAVVSLADNCLPRCPHKLFFCQGALQKSGTRCLKCDTAIHEDLLLDMHRL</sequence>
<evidence type="ECO:0000313" key="1">
    <source>
        <dbReference type="EMBL" id="JAE11641.1"/>
    </source>
</evidence>
<dbReference type="EMBL" id="GBRH01186255">
    <property type="protein sequence ID" value="JAE11641.1"/>
    <property type="molecule type" value="Transcribed_RNA"/>
</dbReference>
<protein>
    <submittedName>
        <fullName evidence="1">Uncharacterized protein</fullName>
    </submittedName>
</protein>
<proteinExistence type="predicted"/>
<organism evidence="1">
    <name type="scientific">Arundo donax</name>
    <name type="common">Giant reed</name>
    <name type="synonym">Donax arundinaceus</name>
    <dbReference type="NCBI Taxonomy" id="35708"/>
    <lineage>
        <taxon>Eukaryota</taxon>
        <taxon>Viridiplantae</taxon>
        <taxon>Streptophyta</taxon>
        <taxon>Embryophyta</taxon>
        <taxon>Tracheophyta</taxon>
        <taxon>Spermatophyta</taxon>
        <taxon>Magnoliopsida</taxon>
        <taxon>Liliopsida</taxon>
        <taxon>Poales</taxon>
        <taxon>Poaceae</taxon>
        <taxon>PACMAD clade</taxon>
        <taxon>Arundinoideae</taxon>
        <taxon>Arundineae</taxon>
        <taxon>Arundo</taxon>
    </lineage>
</organism>
<accession>A0A0A9FMW6</accession>
<reference evidence="1" key="2">
    <citation type="journal article" date="2015" name="Data Brief">
        <title>Shoot transcriptome of the giant reed, Arundo donax.</title>
        <authorList>
            <person name="Barrero R.A."/>
            <person name="Guerrero F.D."/>
            <person name="Moolhuijzen P."/>
            <person name="Goolsby J.A."/>
            <person name="Tidwell J."/>
            <person name="Bellgard S.E."/>
            <person name="Bellgard M.I."/>
        </authorList>
    </citation>
    <scope>NUCLEOTIDE SEQUENCE</scope>
    <source>
        <tissue evidence="1">Shoot tissue taken approximately 20 cm above the soil surface</tissue>
    </source>
</reference>
<reference evidence="1" key="1">
    <citation type="submission" date="2014-09" db="EMBL/GenBank/DDBJ databases">
        <authorList>
            <person name="Magalhaes I.L.F."/>
            <person name="Oliveira U."/>
            <person name="Santos F.R."/>
            <person name="Vidigal T.H.D.A."/>
            <person name="Brescovit A.D."/>
            <person name="Santos A.J."/>
        </authorList>
    </citation>
    <scope>NUCLEOTIDE SEQUENCE</scope>
    <source>
        <tissue evidence="1">Shoot tissue taken approximately 20 cm above the soil surface</tissue>
    </source>
</reference>
<name>A0A0A9FMW6_ARUDO</name>
<dbReference type="AlphaFoldDB" id="A0A0A9FMW6"/>